<dbReference type="RefSeq" id="WP_179917201.1">
    <property type="nucleotide sequence ID" value="NZ_JACCDE010000042.1"/>
</dbReference>
<keyword evidence="3" id="KW-1185">Reference proteome</keyword>
<evidence type="ECO:0000256" key="1">
    <source>
        <dbReference type="SAM" id="MobiDB-lite"/>
    </source>
</evidence>
<gene>
    <name evidence="2" type="ORF">HZS80_20885</name>
</gene>
<dbReference type="AlphaFoldDB" id="A0A7Z0LX00"/>
<protein>
    <submittedName>
        <fullName evidence="2">DUF2188 domain-containing protein</fullName>
    </submittedName>
</protein>
<comment type="caution">
    <text evidence="2">The sequence shown here is derived from an EMBL/GenBank/DDBJ whole genome shotgun (WGS) entry which is preliminary data.</text>
</comment>
<feature type="region of interest" description="Disordered" evidence="1">
    <location>
        <begin position="1"/>
        <end position="74"/>
    </location>
</feature>
<dbReference type="EMBL" id="JACCDE010000042">
    <property type="protein sequence ID" value="NYS80124.1"/>
    <property type="molecule type" value="Genomic_DNA"/>
</dbReference>
<proteinExistence type="predicted"/>
<dbReference type="Pfam" id="PF09954">
    <property type="entry name" value="DUF2188"/>
    <property type="match status" value="1"/>
</dbReference>
<name>A0A7Z0LX00_9GAMM</name>
<dbReference type="InterPro" id="IPR018691">
    <property type="entry name" value="DUF2188"/>
</dbReference>
<evidence type="ECO:0000313" key="3">
    <source>
        <dbReference type="Proteomes" id="UP000526892"/>
    </source>
</evidence>
<sequence length="74" mass="8724">MDKYDISKDDKGWRFGKEGSDRALRRADTKADATDKMRDYMKDKEGSVKIRKQDGTYQEERTYPRSSDPRRTKG</sequence>
<reference evidence="2 3" key="1">
    <citation type="journal article" date="2003" name="Extremophiles">
        <title>Halomonas glaciei sp. nov. isolated from fast ice of Adelie Land, Antarctica.</title>
        <authorList>
            <person name="Reddy G.S."/>
            <person name="Raghavan P.U."/>
            <person name="Sarita N.B."/>
            <person name="Prakash J.S."/>
            <person name="Nagesh N."/>
            <person name="Delille D."/>
            <person name="Shivaji S."/>
        </authorList>
    </citation>
    <scope>NUCLEOTIDE SEQUENCE [LARGE SCALE GENOMIC DNA]</scope>
    <source>
        <strain evidence="2 3">DD39</strain>
    </source>
</reference>
<evidence type="ECO:0000313" key="2">
    <source>
        <dbReference type="EMBL" id="NYS80124.1"/>
    </source>
</evidence>
<accession>A0A7Z0LX00</accession>
<dbReference type="Proteomes" id="UP000526892">
    <property type="component" value="Unassembled WGS sequence"/>
</dbReference>
<organism evidence="2 3">
    <name type="scientific">Vreelandella glaciei</name>
    <dbReference type="NCBI Taxonomy" id="186761"/>
    <lineage>
        <taxon>Bacteria</taxon>
        <taxon>Pseudomonadati</taxon>
        <taxon>Pseudomonadota</taxon>
        <taxon>Gammaproteobacteria</taxon>
        <taxon>Oceanospirillales</taxon>
        <taxon>Halomonadaceae</taxon>
        <taxon>Vreelandella</taxon>
    </lineage>
</organism>